<dbReference type="OrthoDB" id="10252009at2759"/>
<dbReference type="InterPro" id="IPR000340">
    <property type="entry name" value="Dual-sp_phosphatase_cat-dom"/>
</dbReference>
<protein>
    <submittedName>
        <fullName evidence="3">Dual specificity protein phosphatase 19</fullName>
    </submittedName>
</protein>
<feature type="domain" description="Tyrosine specific protein phosphatases" evidence="2">
    <location>
        <begin position="125"/>
        <end position="183"/>
    </location>
</feature>
<dbReference type="SMART" id="SM00195">
    <property type="entry name" value="DSPc"/>
    <property type="match status" value="1"/>
</dbReference>
<dbReference type="EMBL" id="IAAA01032011">
    <property type="protein sequence ID" value="LAA09720.1"/>
    <property type="molecule type" value="mRNA"/>
</dbReference>
<reference evidence="3" key="1">
    <citation type="journal article" date="2016" name="Mol. Ecol. Resour.">
        <title>Evaluation of the impact of RNA preservation methods of spiders for de novo transcriptome assembly.</title>
        <authorList>
            <person name="Kono N."/>
            <person name="Nakamura H."/>
            <person name="Ito Y."/>
            <person name="Tomita M."/>
            <person name="Arakawa K."/>
        </authorList>
    </citation>
    <scope>NUCLEOTIDE SEQUENCE</scope>
    <source>
        <tissue evidence="3">Whole body</tissue>
    </source>
</reference>
<dbReference type="Pfam" id="PF00782">
    <property type="entry name" value="DSPc"/>
    <property type="match status" value="1"/>
</dbReference>
<dbReference type="GO" id="GO:0005737">
    <property type="term" value="C:cytoplasm"/>
    <property type="evidence" value="ECO:0007669"/>
    <property type="project" value="TreeGrafter"/>
</dbReference>
<dbReference type="InterPro" id="IPR029021">
    <property type="entry name" value="Prot-tyrosine_phosphatase-like"/>
</dbReference>
<dbReference type="InterPro" id="IPR000387">
    <property type="entry name" value="Tyr_Pase_dom"/>
</dbReference>
<sequence length="204" mass="23321">MENTDLLDQVRKFKLKGLKRVSTTVTSENGVRYTETLKDDGCYETLPEFSLNPGFVIDNSLDITVSLVLEGLILGSQDVAMELKILEDFNVTHILNIGYKIPNYYESKFIYKNVDILDEPKSNIRTFFDGCFEFIDDGRHEGCVLVHCNAGVSRAPTIVIAYLMKTNHMALKEALNFVKSIRPYIRPNDGFMRVLEDYEKEIFA</sequence>
<dbReference type="AlphaFoldDB" id="A0A2L2YQL6"/>
<feature type="domain" description="Tyrosine-protein phosphatase" evidence="1">
    <location>
        <begin position="64"/>
        <end position="204"/>
    </location>
</feature>
<accession>A0A2L2YQL6</accession>
<dbReference type="Gene3D" id="3.90.190.10">
    <property type="entry name" value="Protein tyrosine phosphatase superfamily"/>
    <property type="match status" value="1"/>
</dbReference>
<proteinExistence type="evidence at transcript level"/>
<evidence type="ECO:0000259" key="2">
    <source>
        <dbReference type="PROSITE" id="PS50056"/>
    </source>
</evidence>
<dbReference type="PANTHER" id="PTHR46377:SF1">
    <property type="entry name" value="DUAL SPECIFICITY PROTEIN PHOSPHATASE 19"/>
    <property type="match status" value="1"/>
</dbReference>
<dbReference type="PANTHER" id="PTHR46377">
    <property type="entry name" value="DUAL SPECIFICITY PROTEIN PHOSPHATASE 19"/>
    <property type="match status" value="1"/>
</dbReference>
<organism evidence="3">
    <name type="scientific">Parasteatoda tepidariorum</name>
    <name type="common">Common house spider</name>
    <name type="synonym">Achaearanea tepidariorum</name>
    <dbReference type="NCBI Taxonomy" id="114398"/>
    <lineage>
        <taxon>Eukaryota</taxon>
        <taxon>Metazoa</taxon>
        <taxon>Ecdysozoa</taxon>
        <taxon>Arthropoda</taxon>
        <taxon>Chelicerata</taxon>
        <taxon>Arachnida</taxon>
        <taxon>Araneae</taxon>
        <taxon>Araneomorphae</taxon>
        <taxon>Entelegynae</taxon>
        <taxon>Araneoidea</taxon>
        <taxon>Theridiidae</taxon>
        <taxon>Parasteatoda</taxon>
    </lineage>
</organism>
<dbReference type="SUPFAM" id="SSF52799">
    <property type="entry name" value="(Phosphotyrosine protein) phosphatases II"/>
    <property type="match status" value="1"/>
</dbReference>
<dbReference type="InterPro" id="IPR020422">
    <property type="entry name" value="TYR_PHOSPHATASE_DUAL_dom"/>
</dbReference>
<dbReference type="PROSITE" id="PS50054">
    <property type="entry name" value="TYR_PHOSPHATASE_DUAL"/>
    <property type="match status" value="1"/>
</dbReference>
<evidence type="ECO:0000313" key="3">
    <source>
        <dbReference type="EMBL" id="LAA09720.1"/>
    </source>
</evidence>
<dbReference type="GO" id="GO:0008579">
    <property type="term" value="F:JUN kinase phosphatase activity"/>
    <property type="evidence" value="ECO:0007669"/>
    <property type="project" value="TreeGrafter"/>
</dbReference>
<name>A0A2L2YQL6_PARTP</name>
<dbReference type="PROSITE" id="PS50056">
    <property type="entry name" value="TYR_PHOSPHATASE_2"/>
    <property type="match status" value="1"/>
</dbReference>
<evidence type="ECO:0000259" key="1">
    <source>
        <dbReference type="PROSITE" id="PS50054"/>
    </source>
</evidence>